<dbReference type="InterPro" id="IPR001660">
    <property type="entry name" value="SAM"/>
</dbReference>
<evidence type="ECO:0000313" key="10">
    <source>
        <dbReference type="Proteomes" id="UP000019114"/>
    </source>
</evidence>
<organism evidence="9 10">
    <name type="scientific">Plasmodium falciparum NF135/5.C10</name>
    <dbReference type="NCBI Taxonomy" id="1036726"/>
    <lineage>
        <taxon>Eukaryota</taxon>
        <taxon>Sar</taxon>
        <taxon>Alveolata</taxon>
        <taxon>Apicomplexa</taxon>
        <taxon>Aconoidasida</taxon>
        <taxon>Haemosporida</taxon>
        <taxon>Plasmodiidae</taxon>
        <taxon>Plasmodium</taxon>
        <taxon>Plasmodium (Laverania)</taxon>
    </lineage>
</organism>
<dbReference type="InterPro" id="IPR001245">
    <property type="entry name" value="Ser-Thr/Tyr_kinase_cat_dom"/>
</dbReference>
<dbReference type="InterPro" id="IPR051681">
    <property type="entry name" value="Ser/Thr_Kinases-Pseudokinases"/>
</dbReference>
<evidence type="ECO:0000256" key="6">
    <source>
        <dbReference type="PROSITE-ProRule" id="PRU10141"/>
    </source>
</evidence>
<dbReference type="Gene3D" id="3.30.200.20">
    <property type="entry name" value="Phosphorylase Kinase, domain 1"/>
    <property type="match status" value="1"/>
</dbReference>
<reference evidence="9 10" key="2">
    <citation type="submission" date="2013-02" db="EMBL/GenBank/DDBJ databases">
        <title>The Genome Sequence of Plasmodium falciparum NF135/5.C10.</title>
        <authorList>
            <consortium name="The Broad Institute Genome Sequencing Platform"/>
            <consortium name="The Broad Institute Genome Sequencing Center for Infectious Disease"/>
            <person name="Neafsey D."/>
            <person name="Cheeseman I."/>
            <person name="Volkman S."/>
            <person name="Adams J."/>
            <person name="Walker B."/>
            <person name="Young S.K."/>
            <person name="Zeng Q."/>
            <person name="Gargeya S."/>
            <person name="Fitzgerald M."/>
            <person name="Haas B."/>
            <person name="Abouelleil A."/>
            <person name="Alvarado L."/>
            <person name="Arachchi H.M."/>
            <person name="Berlin A.M."/>
            <person name="Chapman S.B."/>
            <person name="Dewar J."/>
            <person name="Goldberg J."/>
            <person name="Griggs A."/>
            <person name="Gujja S."/>
            <person name="Hansen M."/>
            <person name="Howarth C."/>
            <person name="Imamovic A."/>
            <person name="Larimer J."/>
            <person name="McCowan C."/>
            <person name="Murphy C."/>
            <person name="Neiman D."/>
            <person name="Pearson M."/>
            <person name="Priest M."/>
            <person name="Roberts A."/>
            <person name="Saif S."/>
            <person name="Shea T."/>
            <person name="Sisk P."/>
            <person name="Sykes S."/>
            <person name="Wortman J."/>
            <person name="Nusbaum C."/>
            <person name="Birren B."/>
        </authorList>
    </citation>
    <scope>NUCLEOTIDE SEQUENCE [LARGE SCALE GENOMIC DNA]</scope>
    <source>
        <strain evidence="9 10">NF135/5.C10</strain>
    </source>
</reference>
<dbReference type="AlphaFoldDB" id="W4IAE4"/>
<keyword evidence="1" id="KW-0723">Serine/threonine-protein kinase</keyword>
<dbReference type="OrthoDB" id="371082at2759"/>
<proteinExistence type="predicted"/>
<dbReference type="Proteomes" id="UP000019114">
    <property type="component" value="Unassembled WGS sequence"/>
</dbReference>
<dbReference type="InterPro" id="IPR011009">
    <property type="entry name" value="Kinase-like_dom_sf"/>
</dbReference>
<evidence type="ECO:0000259" key="7">
    <source>
        <dbReference type="PROSITE" id="PS50011"/>
    </source>
</evidence>
<keyword evidence="4 9" id="KW-0418">Kinase</keyword>
<dbReference type="Gene3D" id="1.10.150.50">
    <property type="entry name" value="Transcription Factor, Ets-1"/>
    <property type="match status" value="1"/>
</dbReference>
<dbReference type="InterPro" id="IPR008271">
    <property type="entry name" value="Ser/Thr_kinase_AS"/>
</dbReference>
<feature type="domain" description="SAM" evidence="8">
    <location>
        <begin position="540"/>
        <end position="603"/>
    </location>
</feature>
<dbReference type="SMART" id="SM00220">
    <property type="entry name" value="S_TKc"/>
    <property type="match status" value="1"/>
</dbReference>
<sequence>MISKHSTLKNSSCINNDIKNIKFSENPEENAKELKKFNNLTSYVRRNSKHKTSPARSINYLKPPVMNLIRNNIYFNRNTLGKNDKTTFCTSNIHSSNKKMREHKTTHFLSPMNIIVTSLDTDDEDNISDDNGKTDVISSCTQYEEERKKDEQNIKTEEVQYIETYMKDNDTRVLYELKINKNDDILSNHKTNESIFEKKDFKKYEEIYNNDYDHQNIIKTVCSKNDNNIDNVKNMKSVDIYDTNKKNYNRNYMNNLDNANNFDEPTNNTFEKYVKKNEGEELIFNDDQNKLHIDTFEKYKYLICENINNDKFVIKNNQITTFEKFLKNQQNFEINNKWRDTLNKIKSQNNSMRQFMQPKINNYNLCKYYVCSNNIEQIKKGALWNNTRLMGDIIKTKRENNNILNGDILNGDIINGDILNNDILNKDILNNDSLNNDSLNNDSLNNDILNNDIPNSDVSSNVHNISSEYLNNNDKENIKFCKWGRNIFARRLRGATFPETHDDRQKHCFLFIDDYLTSNENKFDIINQNVKLRASDYNKWSVNMLYNFLKMIGLKKEAYLFKINKIRGYHILKLTDKELKKLNINNSYVRKFVLSVFRFLTNSIDNADPLSLNYNSNKKFSFNNIENICNTHITILNKIGGGSYAQVFRAKYKTIHVACKIFLYKPKDLAEESYCESYISTPRSSHRYIFPKINKNINGEDYKNTDMNNEKRKDQNIFTDNFHMDESSSMQHVPHVDDINYIEQEDNIENNTKYKNKKNNNDINNSSDTLQRNKKIKKMANLEIFRYFPTPVKYRNYEAKILYSLRECKHVIKLIGVCSLREGEESLILQHCPGGSLEKYIYKDEKKKNSPYAKSLTRPKLVKIFQQVAEGMYNIHTNQCFHRDLKLSNILLDENQNAVISDFGLSTNFSSNDSPTAYAIYGNIFYAAPEVLKGEGFFKESDVWSFAVSLWEALTKKIAYDGISASEVFCKISSGELFLPIPKDIPMELSELLKSMLEYDFTKRPLFNVIAKKLEQIRIQAEDKLHLDIMSFFDG</sequence>
<dbReference type="GO" id="GO:0004674">
    <property type="term" value="F:protein serine/threonine kinase activity"/>
    <property type="evidence" value="ECO:0007669"/>
    <property type="project" value="UniProtKB-KW"/>
</dbReference>
<gene>
    <name evidence="9" type="ORF">PFNF135_04942</name>
</gene>
<dbReference type="Pfam" id="PF07647">
    <property type="entry name" value="SAM_2"/>
    <property type="match status" value="1"/>
</dbReference>
<evidence type="ECO:0000259" key="8">
    <source>
        <dbReference type="PROSITE" id="PS50105"/>
    </source>
</evidence>
<dbReference type="InterPro" id="IPR013761">
    <property type="entry name" value="SAM/pointed_sf"/>
</dbReference>
<dbReference type="PANTHER" id="PTHR44329">
    <property type="entry name" value="SERINE/THREONINE-PROTEIN KINASE TNNI3K-RELATED"/>
    <property type="match status" value="1"/>
</dbReference>
<dbReference type="PROSITE" id="PS00108">
    <property type="entry name" value="PROTEIN_KINASE_ST"/>
    <property type="match status" value="1"/>
</dbReference>
<dbReference type="InterPro" id="IPR017441">
    <property type="entry name" value="Protein_kinase_ATP_BS"/>
</dbReference>
<evidence type="ECO:0000256" key="1">
    <source>
        <dbReference type="ARBA" id="ARBA00022527"/>
    </source>
</evidence>
<evidence type="ECO:0000313" key="9">
    <source>
        <dbReference type="EMBL" id="ETW40636.1"/>
    </source>
</evidence>
<keyword evidence="3 6" id="KW-0547">Nucleotide-binding</keyword>
<dbReference type="GO" id="GO:0005524">
    <property type="term" value="F:ATP binding"/>
    <property type="evidence" value="ECO:0007669"/>
    <property type="project" value="UniProtKB-UniRule"/>
</dbReference>
<evidence type="ECO:0000256" key="4">
    <source>
        <dbReference type="ARBA" id="ARBA00022777"/>
    </source>
</evidence>
<reference evidence="9 10" key="1">
    <citation type="submission" date="2013-02" db="EMBL/GenBank/DDBJ databases">
        <title>The Genome Annotation of Plasmodium falciparum NF135/5.C10.</title>
        <authorList>
            <consortium name="The Broad Institute Genome Sequencing Platform"/>
            <consortium name="The Broad Institute Genome Sequencing Center for Infectious Disease"/>
            <person name="Neafsey D."/>
            <person name="Hoffman S."/>
            <person name="Volkman S."/>
            <person name="Rosenthal P."/>
            <person name="Walker B."/>
            <person name="Young S.K."/>
            <person name="Zeng Q."/>
            <person name="Gargeya S."/>
            <person name="Fitzgerald M."/>
            <person name="Haas B."/>
            <person name="Abouelleil A."/>
            <person name="Allen A.W."/>
            <person name="Alvarado L."/>
            <person name="Arachchi H.M."/>
            <person name="Berlin A.M."/>
            <person name="Chapman S.B."/>
            <person name="Gainer-Dewar J."/>
            <person name="Goldberg J."/>
            <person name="Griggs A."/>
            <person name="Gujja S."/>
            <person name="Hansen M."/>
            <person name="Howarth C."/>
            <person name="Imamovic A."/>
            <person name="Ireland A."/>
            <person name="Larimer J."/>
            <person name="McCowan C."/>
            <person name="Murphy C."/>
            <person name="Pearson M."/>
            <person name="Poon T.W."/>
            <person name="Priest M."/>
            <person name="Roberts A."/>
            <person name="Saif S."/>
            <person name="Shea T."/>
            <person name="Sisk P."/>
            <person name="Sykes S."/>
            <person name="Wortman J."/>
            <person name="Nusbaum C."/>
            <person name="Birren B."/>
        </authorList>
    </citation>
    <scope>NUCLEOTIDE SEQUENCE [LARGE SCALE GENOMIC DNA]</scope>
    <source>
        <strain evidence="9 10">NF135/5.C10</strain>
    </source>
</reference>
<dbReference type="Gene3D" id="1.10.510.10">
    <property type="entry name" value="Transferase(Phosphotransferase) domain 1"/>
    <property type="match status" value="1"/>
</dbReference>
<keyword evidence="2" id="KW-0808">Transferase</keyword>
<accession>W4IAE4</accession>
<protein>
    <submittedName>
        <fullName evidence="9">TKL protein kinase</fullName>
    </submittedName>
</protein>
<dbReference type="SUPFAM" id="SSF56112">
    <property type="entry name" value="Protein kinase-like (PK-like)"/>
    <property type="match status" value="1"/>
</dbReference>
<evidence type="ECO:0000256" key="2">
    <source>
        <dbReference type="ARBA" id="ARBA00022679"/>
    </source>
</evidence>
<dbReference type="InterPro" id="IPR000719">
    <property type="entry name" value="Prot_kinase_dom"/>
</dbReference>
<name>W4IAE4_PLAFA</name>
<evidence type="ECO:0000256" key="3">
    <source>
        <dbReference type="ARBA" id="ARBA00022741"/>
    </source>
</evidence>
<dbReference type="Pfam" id="PF07714">
    <property type="entry name" value="PK_Tyr_Ser-Thr"/>
    <property type="match status" value="1"/>
</dbReference>
<feature type="binding site" evidence="6">
    <location>
        <position position="660"/>
    </location>
    <ligand>
        <name>ATP</name>
        <dbReference type="ChEBI" id="CHEBI:30616"/>
    </ligand>
</feature>
<dbReference type="CDD" id="cd09487">
    <property type="entry name" value="SAM_superfamily"/>
    <property type="match status" value="1"/>
</dbReference>
<dbReference type="PANTHER" id="PTHR44329:SF288">
    <property type="entry name" value="MITOGEN-ACTIVATED PROTEIN KINASE KINASE KINASE 20"/>
    <property type="match status" value="1"/>
</dbReference>
<evidence type="ECO:0000256" key="5">
    <source>
        <dbReference type="ARBA" id="ARBA00022840"/>
    </source>
</evidence>
<dbReference type="EMBL" id="KI926065">
    <property type="protein sequence ID" value="ETW40636.1"/>
    <property type="molecule type" value="Genomic_DNA"/>
</dbReference>
<dbReference type="PROSITE" id="PS50105">
    <property type="entry name" value="SAM_DOMAIN"/>
    <property type="match status" value="1"/>
</dbReference>
<keyword evidence="5 6" id="KW-0067">ATP-binding</keyword>
<dbReference type="PROSITE" id="PS00107">
    <property type="entry name" value="PROTEIN_KINASE_ATP"/>
    <property type="match status" value="1"/>
</dbReference>
<feature type="domain" description="Protein kinase" evidence="7">
    <location>
        <begin position="633"/>
        <end position="1019"/>
    </location>
</feature>
<dbReference type="SUPFAM" id="SSF47769">
    <property type="entry name" value="SAM/Pointed domain"/>
    <property type="match status" value="1"/>
</dbReference>
<dbReference type="PROSITE" id="PS50011">
    <property type="entry name" value="PROTEIN_KINASE_DOM"/>
    <property type="match status" value="1"/>
</dbReference>